<dbReference type="Pfam" id="PF00675">
    <property type="entry name" value="Peptidase_M16"/>
    <property type="match status" value="1"/>
</dbReference>
<dbReference type="Gene3D" id="3.30.830.10">
    <property type="entry name" value="Metalloenzyme, LuxS/M16 peptidase-like"/>
    <property type="match status" value="2"/>
</dbReference>
<feature type="domain" description="Peptidase M16 N-terminal" evidence="2">
    <location>
        <begin position="52"/>
        <end position="188"/>
    </location>
</feature>
<reference evidence="5" key="1">
    <citation type="journal article" date="2019" name="Int. J. Syst. Evol. Microbiol.">
        <title>The Global Catalogue of Microorganisms (GCM) 10K type strain sequencing project: providing services to taxonomists for standard genome sequencing and annotation.</title>
        <authorList>
            <consortium name="The Broad Institute Genomics Platform"/>
            <consortium name="The Broad Institute Genome Sequencing Center for Infectious Disease"/>
            <person name="Wu L."/>
            <person name="Ma J."/>
        </authorList>
    </citation>
    <scope>NUCLEOTIDE SEQUENCE [LARGE SCALE GENOMIC DNA]</scope>
    <source>
        <strain evidence="5">CGMCC 4.1782</strain>
    </source>
</reference>
<sequence>MRKLAAYILPVALLVAACTKQPQVSQTSTPPVAKTPFDPNTAFGQGKIVELRQPESNKIIVKLMFKNGSMVDPKGKEGLTYTTAQLLTEGGTQDMTISQIKDKLFPMAAAYGANVDKEVTTLTFAVHQDFLKEFYPVLQSVILRPAFAEEDFKRVISNQQNYVDQVVRASSDEEYSKKALEDLLFRGTNYQHKPEGTSAGVKNITLEDVRNHYRNYFTRNNVMVGIAGNYTPEFLNQLRNDVAQLSDVQPSIPAAGKPNQPDGVQVEIIQKSNALGSAIFTGMPLPITRSSDEFAALMVANSFLGEHRKSYGKLYDKLRTTRSMNYGDYSYIEWYDQGGSFQLPNPGVPRTSNYFALWIRPVQIAESLKQQYPELQDITVGHAHFALRLAVREIDNLIRNGMTPEEFELTRKFLRSYMKLYIQTPEKQLGFLMDSRFYGRQNYIEEMDRLLANMTVQQVNDAVKKYWQVENMFVTIVTDDSEAEPLRQALLNNTPSPMSYSNLVKEGLPKEVLAEDEAVANYKLNVKDVKIVDSRDTFQ</sequence>
<protein>
    <submittedName>
        <fullName evidence="4">M16 family metallopeptidase</fullName>
    </submittedName>
</protein>
<comment type="caution">
    <text evidence="4">The sequence shown here is derived from an EMBL/GenBank/DDBJ whole genome shotgun (WGS) entry which is preliminary data.</text>
</comment>
<organism evidence="4 5">
    <name type="scientific">Pontibacter ruber</name>
    <dbReference type="NCBI Taxonomy" id="1343895"/>
    <lineage>
        <taxon>Bacteria</taxon>
        <taxon>Pseudomonadati</taxon>
        <taxon>Bacteroidota</taxon>
        <taxon>Cytophagia</taxon>
        <taxon>Cytophagales</taxon>
        <taxon>Hymenobacteraceae</taxon>
        <taxon>Pontibacter</taxon>
    </lineage>
</organism>
<dbReference type="RefSeq" id="WP_250427462.1">
    <property type="nucleotide sequence ID" value="NZ_JALPRR010000001.1"/>
</dbReference>
<dbReference type="InterPro" id="IPR011765">
    <property type="entry name" value="Pept_M16_N"/>
</dbReference>
<comment type="similarity">
    <text evidence="1">Belongs to the peptidase M16 family.</text>
</comment>
<dbReference type="InterPro" id="IPR011249">
    <property type="entry name" value="Metalloenz_LuxS/M16"/>
</dbReference>
<accession>A0ABW5CXR3</accession>
<evidence type="ECO:0000259" key="3">
    <source>
        <dbReference type="Pfam" id="PF05193"/>
    </source>
</evidence>
<dbReference type="PANTHER" id="PTHR11851:SF49">
    <property type="entry name" value="MITOCHONDRIAL-PROCESSING PEPTIDASE SUBUNIT ALPHA"/>
    <property type="match status" value="1"/>
</dbReference>
<dbReference type="Proteomes" id="UP001597374">
    <property type="component" value="Unassembled WGS sequence"/>
</dbReference>
<dbReference type="Pfam" id="PF05193">
    <property type="entry name" value="Peptidase_M16_C"/>
    <property type="match status" value="1"/>
</dbReference>
<evidence type="ECO:0000256" key="1">
    <source>
        <dbReference type="ARBA" id="ARBA00007261"/>
    </source>
</evidence>
<proteinExistence type="inferred from homology"/>
<dbReference type="PANTHER" id="PTHR11851">
    <property type="entry name" value="METALLOPROTEASE"/>
    <property type="match status" value="1"/>
</dbReference>
<evidence type="ECO:0000313" key="4">
    <source>
        <dbReference type="EMBL" id="MFD2245815.1"/>
    </source>
</evidence>
<gene>
    <name evidence="4" type="ORF">ACFSKP_06080</name>
</gene>
<dbReference type="InterPro" id="IPR007863">
    <property type="entry name" value="Peptidase_M16_C"/>
</dbReference>
<dbReference type="PROSITE" id="PS51257">
    <property type="entry name" value="PROKAR_LIPOPROTEIN"/>
    <property type="match status" value="1"/>
</dbReference>
<evidence type="ECO:0000259" key="2">
    <source>
        <dbReference type="Pfam" id="PF00675"/>
    </source>
</evidence>
<keyword evidence="5" id="KW-1185">Reference proteome</keyword>
<evidence type="ECO:0000313" key="5">
    <source>
        <dbReference type="Proteomes" id="UP001597374"/>
    </source>
</evidence>
<feature type="domain" description="Peptidase M16 C-terminal" evidence="3">
    <location>
        <begin position="203"/>
        <end position="341"/>
    </location>
</feature>
<dbReference type="InterPro" id="IPR050361">
    <property type="entry name" value="MPP/UQCRC_Complex"/>
</dbReference>
<dbReference type="SUPFAM" id="SSF63411">
    <property type="entry name" value="LuxS/MPP-like metallohydrolase"/>
    <property type="match status" value="2"/>
</dbReference>
<dbReference type="EMBL" id="JBHUIM010000001">
    <property type="protein sequence ID" value="MFD2245815.1"/>
    <property type="molecule type" value="Genomic_DNA"/>
</dbReference>
<name>A0ABW5CXR3_9BACT</name>